<organism evidence="2">
    <name type="scientific">marine sediment metagenome</name>
    <dbReference type="NCBI Taxonomy" id="412755"/>
    <lineage>
        <taxon>unclassified sequences</taxon>
        <taxon>metagenomes</taxon>
        <taxon>ecological metagenomes</taxon>
    </lineage>
</organism>
<name>A0A0F8YQM6_9ZZZZ</name>
<sequence length="157" mass="16750">MKEEIKNSAVDLTDLAISIVVLGVIVSIGGSILITYRDTRLTDLDTISTANETADFSTLTSKELANGWFKSITSVLNTSDGATIDAGNYSVSTNAISGKATIVNLTADMPWSWNITYDSYDTSRADWDVTDKAAAGLGEYGNWFKILVIVGVAAVVL</sequence>
<dbReference type="EMBL" id="LAZR01065009">
    <property type="protein sequence ID" value="KKK56414.1"/>
    <property type="molecule type" value="Genomic_DNA"/>
</dbReference>
<feature type="transmembrane region" description="Helical" evidence="1">
    <location>
        <begin position="15"/>
        <end position="36"/>
    </location>
</feature>
<keyword evidence="1" id="KW-0812">Transmembrane</keyword>
<keyword evidence="1" id="KW-1133">Transmembrane helix</keyword>
<evidence type="ECO:0000256" key="1">
    <source>
        <dbReference type="SAM" id="Phobius"/>
    </source>
</evidence>
<comment type="caution">
    <text evidence="2">The sequence shown here is derived from an EMBL/GenBank/DDBJ whole genome shotgun (WGS) entry which is preliminary data.</text>
</comment>
<evidence type="ECO:0000313" key="2">
    <source>
        <dbReference type="EMBL" id="KKK56414.1"/>
    </source>
</evidence>
<keyword evidence="1" id="KW-0472">Membrane</keyword>
<protein>
    <submittedName>
        <fullName evidence="2">Uncharacterized protein</fullName>
    </submittedName>
</protein>
<reference evidence="2" key="1">
    <citation type="journal article" date="2015" name="Nature">
        <title>Complex archaea that bridge the gap between prokaryotes and eukaryotes.</title>
        <authorList>
            <person name="Spang A."/>
            <person name="Saw J.H."/>
            <person name="Jorgensen S.L."/>
            <person name="Zaremba-Niedzwiedzka K."/>
            <person name="Martijn J."/>
            <person name="Lind A.E."/>
            <person name="van Eijk R."/>
            <person name="Schleper C."/>
            <person name="Guy L."/>
            <person name="Ettema T.J."/>
        </authorList>
    </citation>
    <scope>NUCLEOTIDE SEQUENCE</scope>
</reference>
<dbReference type="AlphaFoldDB" id="A0A0F8YQM6"/>
<feature type="non-terminal residue" evidence="2">
    <location>
        <position position="157"/>
    </location>
</feature>
<proteinExistence type="predicted"/>
<accession>A0A0F8YQM6</accession>
<gene>
    <name evidence="2" type="ORF">LCGC14_3064790</name>
</gene>